<dbReference type="RefSeq" id="WP_011132035.1">
    <property type="nucleotide sequence ID" value="NC_005072.1"/>
</dbReference>
<evidence type="ECO:0000313" key="2">
    <source>
        <dbReference type="EMBL" id="CAE18858.1"/>
    </source>
</evidence>
<organism evidence="2 3">
    <name type="scientific">Prochlorococcus marinus subsp. pastoris (strain CCMP1986 / NIES-2087 / MED4)</name>
    <dbReference type="NCBI Taxonomy" id="59919"/>
    <lineage>
        <taxon>Bacteria</taxon>
        <taxon>Bacillati</taxon>
        <taxon>Cyanobacteriota</taxon>
        <taxon>Cyanophyceae</taxon>
        <taxon>Synechococcales</taxon>
        <taxon>Prochlorococcaceae</taxon>
        <taxon>Prochlorococcus</taxon>
    </lineage>
</organism>
<evidence type="ECO:0000256" key="1">
    <source>
        <dbReference type="ARBA" id="ARBA00023270"/>
    </source>
</evidence>
<dbReference type="OrthoDB" id="538921at2"/>
<dbReference type="SUPFAM" id="SSF51569">
    <property type="entry name" value="Aldolase"/>
    <property type="match status" value="1"/>
</dbReference>
<dbReference type="AlphaFoldDB" id="Q7V2S0"/>
<dbReference type="SMART" id="SM01133">
    <property type="entry name" value="DeoC"/>
    <property type="match status" value="1"/>
</dbReference>
<evidence type="ECO:0000313" key="3">
    <source>
        <dbReference type="Proteomes" id="UP000001026"/>
    </source>
</evidence>
<dbReference type="GO" id="GO:0004139">
    <property type="term" value="F:deoxyribose-phosphate aldolase activity"/>
    <property type="evidence" value="ECO:0007669"/>
    <property type="project" value="InterPro"/>
</dbReference>
<keyword evidence="1" id="KW-0704">Schiff base</keyword>
<sequence>MFNIDYELNEKIHAIIINPYLSLEELNANCDLIQKYNIRNVSTSLNFLSPIKDALNNHKVNINTLISYPLADLPLDFIDEFVCYAKDNGASGIEYIPNFLKLSKNDLNSFASEIESINASELPVTIIINKTKLDKELFEKAIEISLELGITNFQFGDGFGAAISKVDIVEILKFIGNQNSIKVVGSIKTLTQVVDLFDSGIDCIGTSNFNEIFKEIRLI</sequence>
<dbReference type="EMBL" id="BX548174">
    <property type="protein sequence ID" value="CAE18858.1"/>
    <property type="molecule type" value="Genomic_DNA"/>
</dbReference>
<dbReference type="eggNOG" id="COG0274">
    <property type="taxonomic scope" value="Bacteria"/>
</dbReference>
<proteinExistence type="predicted"/>
<gene>
    <name evidence="2" type="ordered locus">PMM0399</name>
</gene>
<dbReference type="Gene3D" id="3.20.20.70">
    <property type="entry name" value="Aldolase class I"/>
    <property type="match status" value="1"/>
</dbReference>
<dbReference type="HOGENOM" id="CLU_053595_0_2_3"/>
<dbReference type="InterPro" id="IPR011343">
    <property type="entry name" value="DeoC"/>
</dbReference>
<dbReference type="Proteomes" id="UP000001026">
    <property type="component" value="Chromosome"/>
</dbReference>
<dbReference type="GO" id="GO:0005737">
    <property type="term" value="C:cytoplasm"/>
    <property type="evidence" value="ECO:0007669"/>
    <property type="project" value="InterPro"/>
</dbReference>
<name>Q7V2S0_PROMP</name>
<dbReference type="STRING" id="59919.PMM0399"/>
<dbReference type="InterPro" id="IPR002915">
    <property type="entry name" value="DeoC/FbaB/LacD_aldolase"/>
</dbReference>
<accession>Q7V2S0</accession>
<reference evidence="2 3" key="1">
    <citation type="journal article" date="2003" name="Nature">
        <title>Genome divergence in two Prochlorococcus ecotypes reflects oceanic niche differentiation.</title>
        <authorList>
            <person name="Rocap G."/>
            <person name="Larimer F.W."/>
            <person name="Lamerdin J.E."/>
            <person name="Malfatti S."/>
            <person name="Chain P."/>
            <person name="Ahlgren N.A."/>
            <person name="Arellano A."/>
            <person name="Coleman M."/>
            <person name="Hauser L."/>
            <person name="Hess W.R."/>
            <person name="Johnson Z.I."/>
            <person name="Land M.L."/>
            <person name="Lindell D."/>
            <person name="Post A.F."/>
            <person name="Regala W."/>
            <person name="Shah M."/>
            <person name="Shaw S.L."/>
            <person name="Steglich C."/>
            <person name="Sullivan M.B."/>
            <person name="Ting C.S."/>
            <person name="Tolonen A."/>
            <person name="Webb E.A."/>
            <person name="Zinser E.R."/>
            <person name="Chisholm S.W."/>
        </authorList>
    </citation>
    <scope>NUCLEOTIDE SEQUENCE [LARGE SCALE GENOMIC DNA]</scope>
    <source>
        <strain evidence="3">CCMP1986 / NIES-2087 / MED4</strain>
    </source>
</reference>
<dbReference type="GO" id="GO:0009264">
    <property type="term" value="P:deoxyribonucleotide catabolic process"/>
    <property type="evidence" value="ECO:0007669"/>
    <property type="project" value="InterPro"/>
</dbReference>
<dbReference type="KEGG" id="pmm:PMM0399"/>
<dbReference type="CDD" id="cd00959">
    <property type="entry name" value="DeoC"/>
    <property type="match status" value="1"/>
</dbReference>
<protein>
    <submittedName>
        <fullName evidence="2">Putative deoxyribose-phosphate aldolase</fullName>
    </submittedName>
</protein>
<dbReference type="InterPro" id="IPR013785">
    <property type="entry name" value="Aldolase_TIM"/>
</dbReference>